<evidence type="ECO:0000313" key="2">
    <source>
        <dbReference type="EMBL" id="SEE02849.1"/>
    </source>
</evidence>
<gene>
    <name evidence="2" type="ORF">SAMN04490194_0764</name>
</gene>
<name>A0A1H5FHE8_9PSED</name>
<feature type="compositionally biased region" description="Basic and acidic residues" evidence="1">
    <location>
        <begin position="77"/>
        <end position="90"/>
    </location>
</feature>
<evidence type="ECO:0000313" key="3">
    <source>
        <dbReference type="Proteomes" id="UP000198985"/>
    </source>
</evidence>
<dbReference type="RefSeq" id="WP_090473879.1">
    <property type="nucleotide sequence ID" value="NZ_FNTY01000002.1"/>
</dbReference>
<sequence>MTEQEPGSGFRGSLAGAREPVVDRRSDLPNFADADPGVPENDLHDISKTLFGAQASTGKAVFSASRMTVNPNAQQHALHDQQKRKEEREARELANLARWNTEMTTVGGVQMTNAQAQTARQNVIDNADAYADWAVRKGLIREDEKDEFKASVRRKKELEDKRGRGTLTPEETEEEHKLDRSRVGKAIDAATAQNHLDKGNTPSASADQARAAVSAASALDEDRKSPFQSAKDLGTAFAAVAPPVVRPASAPSAPPAPEITATGLNL</sequence>
<dbReference type="Proteomes" id="UP000198985">
    <property type="component" value="Unassembled WGS sequence"/>
</dbReference>
<evidence type="ECO:0000256" key="1">
    <source>
        <dbReference type="SAM" id="MobiDB-lite"/>
    </source>
</evidence>
<dbReference type="EMBL" id="FNTY01000002">
    <property type="protein sequence ID" value="SEE02849.1"/>
    <property type="molecule type" value="Genomic_DNA"/>
</dbReference>
<proteinExistence type="predicted"/>
<feature type="region of interest" description="Disordered" evidence="1">
    <location>
        <begin position="245"/>
        <end position="266"/>
    </location>
</feature>
<feature type="region of interest" description="Disordered" evidence="1">
    <location>
        <begin position="1"/>
        <end position="40"/>
    </location>
</feature>
<feature type="compositionally biased region" description="Low complexity" evidence="1">
    <location>
        <begin position="203"/>
        <end position="218"/>
    </location>
</feature>
<protein>
    <submittedName>
        <fullName evidence="2">Uncharacterized protein</fullName>
    </submittedName>
</protein>
<organism evidence="2 3">
    <name type="scientific">Pseudomonas migulae</name>
    <dbReference type="NCBI Taxonomy" id="78543"/>
    <lineage>
        <taxon>Bacteria</taxon>
        <taxon>Pseudomonadati</taxon>
        <taxon>Pseudomonadota</taxon>
        <taxon>Gammaproteobacteria</taxon>
        <taxon>Pseudomonadales</taxon>
        <taxon>Pseudomonadaceae</taxon>
        <taxon>Pseudomonas</taxon>
    </lineage>
</organism>
<feature type="region of interest" description="Disordered" evidence="1">
    <location>
        <begin position="71"/>
        <end position="90"/>
    </location>
</feature>
<feature type="region of interest" description="Disordered" evidence="1">
    <location>
        <begin position="158"/>
        <end position="227"/>
    </location>
</feature>
<dbReference type="AlphaFoldDB" id="A0A1H5FHE8"/>
<accession>A0A1H5FHE8</accession>
<reference evidence="2 3" key="1">
    <citation type="submission" date="2016-10" db="EMBL/GenBank/DDBJ databases">
        <authorList>
            <person name="de Groot N.N."/>
        </authorList>
    </citation>
    <scope>NUCLEOTIDE SEQUENCE [LARGE SCALE GENOMIC DNA]</scope>
    <source>
        <strain evidence="2 3">BS3662</strain>
    </source>
</reference>